<gene>
    <name evidence="3" type="ORF">TAPDE_001293</name>
</gene>
<evidence type="ECO:0000313" key="4">
    <source>
        <dbReference type="Proteomes" id="UP000013776"/>
    </source>
</evidence>
<dbReference type="Proteomes" id="UP000013776">
    <property type="component" value="Unassembled WGS sequence"/>
</dbReference>
<feature type="compositionally biased region" description="Basic residues" evidence="1">
    <location>
        <begin position="377"/>
        <end position="389"/>
    </location>
</feature>
<feature type="region of interest" description="Disordered" evidence="1">
    <location>
        <begin position="226"/>
        <end position="389"/>
    </location>
</feature>
<feature type="region of interest" description="Disordered" evidence="1">
    <location>
        <begin position="56"/>
        <end position="94"/>
    </location>
</feature>
<comment type="caution">
    <text evidence="3">The sequence shown here is derived from an EMBL/GenBank/DDBJ whole genome shotgun (WGS) entry which is preliminary data.</text>
</comment>
<dbReference type="GO" id="GO:0008270">
    <property type="term" value="F:zinc ion binding"/>
    <property type="evidence" value="ECO:0007669"/>
    <property type="project" value="InterPro"/>
</dbReference>
<dbReference type="AlphaFoldDB" id="R4XDP7"/>
<protein>
    <submittedName>
        <fullName evidence="3">C6 finger domain protein</fullName>
    </submittedName>
</protein>
<feature type="compositionally biased region" description="Acidic residues" evidence="1">
    <location>
        <begin position="364"/>
        <end position="373"/>
    </location>
</feature>
<dbReference type="Gene3D" id="4.10.240.10">
    <property type="entry name" value="Zn(2)-C6 fungal-type DNA-binding domain"/>
    <property type="match status" value="1"/>
</dbReference>
<accession>R4XDP7</accession>
<feature type="compositionally biased region" description="Polar residues" evidence="1">
    <location>
        <begin position="150"/>
        <end position="159"/>
    </location>
</feature>
<evidence type="ECO:0000313" key="3">
    <source>
        <dbReference type="EMBL" id="CCG81464.1"/>
    </source>
</evidence>
<feature type="compositionally biased region" description="Polar residues" evidence="1">
    <location>
        <begin position="130"/>
        <end position="143"/>
    </location>
</feature>
<feature type="region of interest" description="Disordered" evidence="1">
    <location>
        <begin position="116"/>
        <end position="173"/>
    </location>
</feature>
<organism evidence="3 4">
    <name type="scientific">Taphrina deformans (strain PYCC 5710 / ATCC 11124 / CBS 356.35 / IMI 108563 / JCM 9778 / NBRC 8474)</name>
    <name type="common">Peach leaf curl fungus</name>
    <name type="synonym">Lalaria deformans</name>
    <dbReference type="NCBI Taxonomy" id="1097556"/>
    <lineage>
        <taxon>Eukaryota</taxon>
        <taxon>Fungi</taxon>
        <taxon>Dikarya</taxon>
        <taxon>Ascomycota</taxon>
        <taxon>Taphrinomycotina</taxon>
        <taxon>Taphrinomycetes</taxon>
        <taxon>Taphrinales</taxon>
        <taxon>Taphrinaceae</taxon>
        <taxon>Taphrina</taxon>
    </lineage>
</organism>
<dbReference type="VEuPathDB" id="FungiDB:TAPDE_001293"/>
<proteinExistence type="predicted"/>
<keyword evidence="4" id="KW-1185">Reference proteome</keyword>
<dbReference type="SMART" id="SM00066">
    <property type="entry name" value="GAL4"/>
    <property type="match status" value="1"/>
</dbReference>
<dbReference type="EMBL" id="CAHR02000041">
    <property type="protein sequence ID" value="CCG81464.1"/>
    <property type="molecule type" value="Genomic_DNA"/>
</dbReference>
<dbReference type="eggNOG" id="ENOG502SAWI">
    <property type="taxonomic scope" value="Eukaryota"/>
</dbReference>
<dbReference type="GO" id="GO:0000981">
    <property type="term" value="F:DNA-binding transcription factor activity, RNA polymerase II-specific"/>
    <property type="evidence" value="ECO:0007669"/>
    <property type="project" value="InterPro"/>
</dbReference>
<evidence type="ECO:0000259" key="2">
    <source>
        <dbReference type="PROSITE" id="PS50048"/>
    </source>
</evidence>
<evidence type="ECO:0000256" key="1">
    <source>
        <dbReference type="SAM" id="MobiDB-lite"/>
    </source>
</evidence>
<reference evidence="3 4" key="1">
    <citation type="journal article" date="2013" name="MBio">
        <title>Genome sequencing of the plant pathogen Taphrina deformans, the causal agent of peach leaf curl.</title>
        <authorList>
            <person name="Cisse O.H."/>
            <person name="Almeida J.M.G.C.F."/>
            <person name="Fonseca A."/>
            <person name="Kumar A.A."/>
            <person name="Salojaervi J."/>
            <person name="Overmyer K."/>
            <person name="Hauser P.M."/>
            <person name="Pagni M."/>
        </authorList>
    </citation>
    <scope>NUCLEOTIDE SEQUENCE [LARGE SCALE GENOMIC DNA]</scope>
    <source>
        <strain evidence="4">PYCC 5710 / ATCC 11124 / CBS 356.35 / IMI 108563 / JCM 9778 / NBRC 8474</strain>
    </source>
</reference>
<dbReference type="InterPro" id="IPR036864">
    <property type="entry name" value="Zn2-C6_fun-type_DNA-bd_sf"/>
</dbReference>
<sequence length="389" mass="42652">MRQSTVVQQPHLRHTTLDLDLNTLLAANDVLSRRTPSKPMLAPSLLASAEYYCTPDSEKGVSPKKRFGSPHKSPEADLQEPGMSKHPGLQRRISDITSDISLDNLLEGSRRKRNKFSSDLPLLPLPTPTSASRQNGHARTQSGARDRAYSGSTTGTIMQTPGRVSIPTPAPTTISDEDVALQLIRLGDPSLSPCKAPSDESSSPIPNLTTAMHLKAFHDGLDYQSASASEKQEVNYPSSPPASVSDEQEPPVKRAFARQADQAEAEVDFKRETSRASLTSTAGELEPHLKDDTDVEEEIDIPRPQNLPHFHDSMQCKSLETEPQGEEDERAKKNGPSVGVRCTRCKKSKKGCDRQRPCGRCADANEDCVTEDESSGRRGRNNRGGRRKR</sequence>
<name>R4XDP7_TAPDE</name>
<dbReference type="InterPro" id="IPR001138">
    <property type="entry name" value="Zn2Cys6_DnaBD"/>
</dbReference>
<dbReference type="Pfam" id="PF00172">
    <property type="entry name" value="Zn_clus"/>
    <property type="match status" value="1"/>
</dbReference>
<dbReference type="PROSITE" id="PS50048">
    <property type="entry name" value="ZN2_CY6_FUNGAL_2"/>
    <property type="match status" value="1"/>
</dbReference>
<dbReference type="CDD" id="cd00067">
    <property type="entry name" value="GAL4"/>
    <property type="match status" value="1"/>
</dbReference>
<dbReference type="OrthoDB" id="4150467at2759"/>
<feature type="domain" description="Zn(2)-C6 fungal-type" evidence="2">
    <location>
        <begin position="341"/>
        <end position="370"/>
    </location>
</feature>
<dbReference type="SUPFAM" id="SSF57701">
    <property type="entry name" value="Zn2/Cys6 DNA-binding domain"/>
    <property type="match status" value="1"/>
</dbReference>